<sequence length="296" mass="33133">MIPTDYHDDPKLTLLTEQLYELQVPASVCLYVLLRKRGIKLGFLADFVGMPYPTLLDKLEVPGHRRPEVYTRMQLDVRTALGVDMIGIYQEAVFGGAGYDYDYPAVVAALYEANVEGAVVIYVLFKLYGQQKALQSKDDLAQSILEKHSAMRTGRLMDTLNARLGTHDGVTQDVVAVFGVDVAALYGKKKTLWPKRDTSECAIDPEKLVAELPGSYYSAKSMEELDAKRLDEYRQMISGGRNALEVAREMLSHNIMLRDVAEIVGKTQDNLCHRIPKAERDALRRQGIERTATTSS</sequence>
<evidence type="ECO:0000313" key="2">
    <source>
        <dbReference type="Proteomes" id="UP000248090"/>
    </source>
</evidence>
<organism evidence="1 2">
    <name type="scientific">Pokkaliibacter plantistimulans</name>
    <dbReference type="NCBI Taxonomy" id="1635171"/>
    <lineage>
        <taxon>Bacteria</taxon>
        <taxon>Pseudomonadati</taxon>
        <taxon>Pseudomonadota</taxon>
        <taxon>Gammaproteobacteria</taxon>
        <taxon>Oceanospirillales</taxon>
        <taxon>Balneatrichaceae</taxon>
        <taxon>Pokkaliibacter</taxon>
    </lineage>
</organism>
<name>A0ABX5LUU6_9GAMM</name>
<keyword evidence="2" id="KW-1185">Reference proteome</keyword>
<reference evidence="1 2" key="1">
    <citation type="submission" date="2015-03" db="EMBL/GenBank/DDBJ databases">
        <authorList>
            <person name="Krishnan R."/>
            <person name="Midha S."/>
            <person name="Patil P.B."/>
            <person name="Rameshkumar N."/>
        </authorList>
    </citation>
    <scope>NUCLEOTIDE SEQUENCE [LARGE SCALE GENOMIC DNA]</scope>
    <source>
        <strain evidence="1 2">L1E11</strain>
    </source>
</reference>
<evidence type="ECO:0000313" key="1">
    <source>
        <dbReference type="EMBL" id="PXF30439.1"/>
    </source>
</evidence>
<comment type="caution">
    <text evidence="1">The sequence shown here is derived from an EMBL/GenBank/DDBJ whole genome shotgun (WGS) entry which is preliminary data.</text>
</comment>
<dbReference type="Proteomes" id="UP000248090">
    <property type="component" value="Unassembled WGS sequence"/>
</dbReference>
<protein>
    <submittedName>
        <fullName evidence="1">Uncharacterized protein</fullName>
    </submittedName>
</protein>
<accession>A0ABX5LUU6</accession>
<dbReference type="EMBL" id="LAPT01000076">
    <property type="protein sequence ID" value="PXF30439.1"/>
    <property type="molecule type" value="Genomic_DNA"/>
</dbReference>
<gene>
    <name evidence="1" type="ORF">WH50_15355</name>
</gene>
<proteinExistence type="predicted"/>